<reference evidence="11" key="1">
    <citation type="submission" date="2012-02" db="EMBL/GenBank/DDBJ databases">
        <title>The complete genome of Solitalea canadensis DSM 3403.</title>
        <authorList>
            <consortium name="US DOE Joint Genome Institute (JGI-PGF)"/>
            <person name="Lucas S."/>
            <person name="Copeland A."/>
            <person name="Lapidus A."/>
            <person name="Glavina del Rio T."/>
            <person name="Dalin E."/>
            <person name="Tice H."/>
            <person name="Bruce D."/>
            <person name="Goodwin L."/>
            <person name="Pitluck S."/>
            <person name="Peters L."/>
            <person name="Ovchinnikova G."/>
            <person name="Lu M."/>
            <person name="Kyrpides N."/>
            <person name="Mavromatis K."/>
            <person name="Ivanova N."/>
            <person name="Brettin T."/>
            <person name="Detter J.C."/>
            <person name="Han C."/>
            <person name="Larimer F."/>
            <person name="Land M."/>
            <person name="Hauser L."/>
            <person name="Markowitz V."/>
            <person name="Cheng J.-F."/>
            <person name="Hugenholtz P."/>
            <person name="Woyke T."/>
            <person name="Wu D."/>
            <person name="Spring S."/>
            <person name="Schroeder M."/>
            <person name="Kopitz M."/>
            <person name="Brambilla E."/>
            <person name="Klenk H.-P."/>
            <person name="Eisen J.A."/>
        </authorList>
    </citation>
    <scope>NUCLEOTIDE SEQUENCE</scope>
    <source>
        <strain evidence="11">DSM 3403</strain>
    </source>
</reference>
<keyword evidence="5" id="KW-0378">Hydrolase</keyword>
<dbReference type="eggNOG" id="COG3340">
    <property type="taxonomic scope" value="Bacteria"/>
</dbReference>
<dbReference type="PANTHER" id="PTHR20842">
    <property type="entry name" value="PROTEASE S51 ALPHA-ASPARTYL DIPEPTIDASE"/>
    <property type="match status" value="1"/>
</dbReference>
<comment type="subcellular location">
    <subcellularLocation>
        <location evidence="1">Cytoplasm</location>
    </subcellularLocation>
</comment>
<dbReference type="STRING" id="929556.Solca_0703"/>
<evidence type="ECO:0000256" key="3">
    <source>
        <dbReference type="ARBA" id="ARBA00022490"/>
    </source>
</evidence>
<proteinExistence type="inferred from homology"/>
<comment type="catalytic activity">
    <reaction evidence="8">
        <text>Dipeptidase E catalyzes the hydrolysis of dipeptides Asp-|-Xaa. It does not act on peptides with N-terminal Glu, Asn or Gln, nor does it cleave isoaspartyl peptides.</text>
        <dbReference type="EC" id="3.4.13.21"/>
    </reaction>
</comment>
<dbReference type="Pfam" id="PF03575">
    <property type="entry name" value="Peptidase_S51"/>
    <property type="match status" value="1"/>
</dbReference>
<keyword evidence="3" id="KW-0963">Cytoplasm</keyword>
<evidence type="ECO:0000256" key="8">
    <source>
        <dbReference type="ARBA" id="ARBA00050239"/>
    </source>
</evidence>
<name>H8KPD0_SOLCM</name>
<dbReference type="GO" id="GO:0008236">
    <property type="term" value="F:serine-type peptidase activity"/>
    <property type="evidence" value="ECO:0007669"/>
    <property type="project" value="UniProtKB-KW"/>
</dbReference>
<evidence type="ECO:0000256" key="4">
    <source>
        <dbReference type="ARBA" id="ARBA00022670"/>
    </source>
</evidence>
<sequence>MLNLLLLSNSTNAGEKYLEYPKSFIADFLKKHSVNEVLFIPFAAVTFSYEEYQRKVQERFSEFNVKVTSVHTSPDPVQAVEVASAIVIGGGNTFHLLKNMQELGLIEAIRQKVKSGTPYIGWSAGTNVTCPTICTTNDMPIVQPQSFNALNLIPFQINPHYLDSHPDNHAGETREQRILEYVTANPDKYVAGLREGCMFYIENNTIRLEGQKSVRLFKKNEEIKELDKADDFTFLLK</sequence>
<keyword evidence="7" id="KW-0224">Dipeptidase</keyword>
<dbReference type="FunFam" id="3.40.50.880:FF:000007">
    <property type="entry name" value="Peptidase E"/>
    <property type="match status" value="1"/>
</dbReference>
<dbReference type="PANTHER" id="PTHR20842:SF0">
    <property type="entry name" value="ALPHA-ASPARTYL DIPEPTIDASE"/>
    <property type="match status" value="1"/>
</dbReference>
<dbReference type="RefSeq" id="WP_014679056.1">
    <property type="nucleotide sequence ID" value="NC_017770.1"/>
</dbReference>
<comment type="similarity">
    <text evidence="2">Belongs to the peptidase S51 family.</text>
</comment>
<dbReference type="InterPro" id="IPR029062">
    <property type="entry name" value="Class_I_gatase-like"/>
</dbReference>
<protein>
    <recommendedName>
        <fullName evidence="9">dipeptidase E</fullName>
        <ecNumber evidence="9">3.4.13.21</ecNumber>
    </recommendedName>
    <alternativeName>
        <fullName evidence="10">Asp-specific dipeptidase</fullName>
    </alternativeName>
</protein>
<accession>H8KPD0</accession>
<dbReference type="OrthoDB" id="3373764at2"/>
<keyword evidence="4" id="KW-0645">Protease</keyword>
<evidence type="ECO:0000313" key="12">
    <source>
        <dbReference type="Proteomes" id="UP000007590"/>
    </source>
</evidence>
<evidence type="ECO:0000256" key="1">
    <source>
        <dbReference type="ARBA" id="ARBA00004496"/>
    </source>
</evidence>
<dbReference type="Proteomes" id="UP000007590">
    <property type="component" value="Chromosome"/>
</dbReference>
<dbReference type="EMBL" id="CP003349">
    <property type="protein sequence ID" value="AFD05828.1"/>
    <property type="molecule type" value="Genomic_DNA"/>
</dbReference>
<dbReference type="MEROPS" id="S51.001"/>
<dbReference type="HOGENOM" id="CLU_071689_0_0_10"/>
<evidence type="ECO:0000256" key="6">
    <source>
        <dbReference type="ARBA" id="ARBA00022825"/>
    </source>
</evidence>
<evidence type="ECO:0000256" key="2">
    <source>
        <dbReference type="ARBA" id="ARBA00006534"/>
    </source>
</evidence>
<dbReference type="GO" id="GO:0005737">
    <property type="term" value="C:cytoplasm"/>
    <property type="evidence" value="ECO:0007669"/>
    <property type="project" value="UniProtKB-SubCell"/>
</dbReference>
<keyword evidence="6" id="KW-0720">Serine protease</keyword>
<evidence type="ECO:0000256" key="9">
    <source>
        <dbReference type="ARBA" id="ARBA00066675"/>
    </source>
</evidence>
<keyword evidence="12" id="KW-1185">Reference proteome</keyword>
<gene>
    <name evidence="11" type="ordered locus">Solca_0703</name>
</gene>
<dbReference type="NCBIfam" id="NF003642">
    <property type="entry name" value="PRK05282.1"/>
    <property type="match status" value="1"/>
</dbReference>
<evidence type="ECO:0000256" key="10">
    <source>
        <dbReference type="ARBA" id="ARBA00075877"/>
    </source>
</evidence>
<dbReference type="GO" id="GO:0006508">
    <property type="term" value="P:proteolysis"/>
    <property type="evidence" value="ECO:0007669"/>
    <property type="project" value="UniProtKB-KW"/>
</dbReference>
<dbReference type="SUPFAM" id="SSF52317">
    <property type="entry name" value="Class I glutamine amidotransferase-like"/>
    <property type="match status" value="1"/>
</dbReference>
<evidence type="ECO:0000256" key="5">
    <source>
        <dbReference type="ARBA" id="ARBA00022801"/>
    </source>
</evidence>
<evidence type="ECO:0000256" key="7">
    <source>
        <dbReference type="ARBA" id="ARBA00022997"/>
    </source>
</evidence>
<dbReference type="EC" id="3.4.13.21" evidence="9"/>
<dbReference type="InterPro" id="IPR005320">
    <property type="entry name" value="Peptidase_S51"/>
</dbReference>
<dbReference type="AlphaFoldDB" id="H8KPD0"/>
<organism evidence="11 12">
    <name type="scientific">Solitalea canadensis (strain ATCC 29591 / DSM 3403 / JCM 21819 / LMG 8368 / NBRC 15130 / NCIMB 12057 / USAM 9D)</name>
    <name type="common">Flexibacter canadensis</name>
    <dbReference type="NCBI Taxonomy" id="929556"/>
    <lineage>
        <taxon>Bacteria</taxon>
        <taxon>Pseudomonadati</taxon>
        <taxon>Bacteroidota</taxon>
        <taxon>Sphingobacteriia</taxon>
        <taxon>Sphingobacteriales</taxon>
        <taxon>Sphingobacteriaceae</taxon>
        <taxon>Solitalea</taxon>
    </lineage>
</organism>
<dbReference type="GO" id="GO:0016805">
    <property type="term" value="F:dipeptidase activity"/>
    <property type="evidence" value="ECO:0007669"/>
    <property type="project" value="UniProtKB-KW"/>
</dbReference>
<evidence type="ECO:0000313" key="11">
    <source>
        <dbReference type="EMBL" id="AFD05828.1"/>
    </source>
</evidence>
<dbReference type="CDD" id="cd03146">
    <property type="entry name" value="GAT1_Peptidase_E"/>
    <property type="match status" value="1"/>
</dbReference>
<dbReference type="Gene3D" id="3.40.50.880">
    <property type="match status" value="1"/>
</dbReference>
<dbReference type="KEGG" id="scn:Solca_0703"/>